<organism evidence="5 6">
    <name type="scientific">Apiospora rasikravindrae</name>
    <dbReference type="NCBI Taxonomy" id="990691"/>
    <lineage>
        <taxon>Eukaryota</taxon>
        <taxon>Fungi</taxon>
        <taxon>Dikarya</taxon>
        <taxon>Ascomycota</taxon>
        <taxon>Pezizomycotina</taxon>
        <taxon>Sordariomycetes</taxon>
        <taxon>Xylariomycetidae</taxon>
        <taxon>Amphisphaeriales</taxon>
        <taxon>Apiosporaceae</taxon>
        <taxon>Apiospora</taxon>
    </lineage>
</organism>
<dbReference type="PROSITE" id="PS50297">
    <property type="entry name" value="ANK_REP_REGION"/>
    <property type="match status" value="3"/>
</dbReference>
<evidence type="ECO:0000259" key="4">
    <source>
        <dbReference type="Pfam" id="PF22939"/>
    </source>
</evidence>
<reference evidence="5 6" key="1">
    <citation type="submission" date="2023-01" db="EMBL/GenBank/DDBJ databases">
        <title>Analysis of 21 Apiospora genomes using comparative genomics revels a genus with tremendous synthesis potential of carbohydrate active enzymes and secondary metabolites.</title>
        <authorList>
            <person name="Sorensen T."/>
        </authorList>
    </citation>
    <scope>NUCLEOTIDE SEQUENCE [LARGE SCALE GENOMIC DNA]</scope>
    <source>
        <strain evidence="5 6">CBS 33761</strain>
    </source>
</reference>
<evidence type="ECO:0000256" key="3">
    <source>
        <dbReference type="PROSITE-ProRule" id="PRU00023"/>
    </source>
</evidence>
<dbReference type="InterPro" id="IPR054471">
    <property type="entry name" value="GPIID_WHD"/>
</dbReference>
<evidence type="ECO:0000256" key="1">
    <source>
        <dbReference type="ARBA" id="ARBA00022737"/>
    </source>
</evidence>
<feature type="repeat" description="ANK" evidence="3">
    <location>
        <begin position="301"/>
        <end position="333"/>
    </location>
</feature>
<feature type="repeat" description="ANK" evidence="3">
    <location>
        <begin position="263"/>
        <end position="288"/>
    </location>
</feature>
<dbReference type="Proteomes" id="UP001444661">
    <property type="component" value="Unassembled WGS sequence"/>
</dbReference>
<dbReference type="SUPFAM" id="SSF48403">
    <property type="entry name" value="Ankyrin repeat"/>
    <property type="match status" value="1"/>
</dbReference>
<gene>
    <name evidence="5" type="ORF">PG993_012622</name>
</gene>
<dbReference type="InterPro" id="IPR002110">
    <property type="entry name" value="Ankyrin_rpt"/>
</dbReference>
<dbReference type="PROSITE" id="PS50088">
    <property type="entry name" value="ANK_REPEAT"/>
    <property type="match status" value="3"/>
</dbReference>
<proteinExistence type="predicted"/>
<sequence length="522" mass="58141">MDILGPSSINNIRQIKKFLEEPRCDLTHMYQETLNRIMSNNVASADLARKILLWLCYAQRPLRESELQHALATEIDDDDFDIDGITPGELLQACCMGIVVCDSEGFYNFFHQTAFAFFCSSPQLGSAAAHLLITKTCLCYLSFSTIRDQGPCKSLEALESRREHLSLLDYAANNWADHAQKVEDDVIDLIISFITDDVLRQCLAQAFYYRKRDDKELKQVMFRSLPKGSTAIQVACGRGLPMTATRLLAEDKAATNVAQADDQGWTPLIGASSYGHLELIDILLEHAAKKYVVGLNKADEAGWTPLFWAVVKGNRAAAERLLAAGASASLQDESGWKPIDWAAFRADNSLVTLLLQYTTLPRGYAKPENTCPHEFSAFFEAAAAGDNQTLEALLQNISPTPIVDGIPADNLCRLLSKRKGKIEDYYCSGGRKEHKWISNPSLVMNVSFTIRLFESAIRFDQLAMVKILVELGSPLGAVKGELKARSPLHIAACCGNRRICEYLISRGPTCHYRTEMATRRWI</sequence>
<feature type="domain" description="GPI inositol-deacylase winged helix" evidence="4">
    <location>
        <begin position="38"/>
        <end position="120"/>
    </location>
</feature>
<dbReference type="Gene3D" id="1.25.40.20">
    <property type="entry name" value="Ankyrin repeat-containing domain"/>
    <property type="match status" value="1"/>
</dbReference>
<dbReference type="InterPro" id="IPR036770">
    <property type="entry name" value="Ankyrin_rpt-contain_sf"/>
</dbReference>
<protein>
    <recommendedName>
        <fullName evidence="4">GPI inositol-deacylase winged helix domain-containing protein</fullName>
    </recommendedName>
</protein>
<keyword evidence="2 3" id="KW-0040">ANK repeat</keyword>
<dbReference type="PANTHER" id="PTHR24171:SF8">
    <property type="entry name" value="BRCA1-ASSOCIATED RING DOMAIN PROTEIN 1"/>
    <property type="match status" value="1"/>
</dbReference>
<dbReference type="SMART" id="SM00248">
    <property type="entry name" value="ANK"/>
    <property type="match status" value="6"/>
</dbReference>
<feature type="repeat" description="ANK" evidence="3">
    <location>
        <begin position="483"/>
        <end position="515"/>
    </location>
</feature>
<comment type="caution">
    <text evidence="5">The sequence shown here is derived from an EMBL/GenBank/DDBJ whole genome shotgun (WGS) entry which is preliminary data.</text>
</comment>
<name>A0ABR1S326_9PEZI</name>
<dbReference type="EMBL" id="JAQQWK010000011">
    <property type="protein sequence ID" value="KAK8024556.1"/>
    <property type="molecule type" value="Genomic_DNA"/>
</dbReference>
<dbReference type="Pfam" id="PF00023">
    <property type="entry name" value="Ank"/>
    <property type="match status" value="2"/>
</dbReference>
<dbReference type="Pfam" id="PF12796">
    <property type="entry name" value="Ank_2"/>
    <property type="match status" value="1"/>
</dbReference>
<keyword evidence="1" id="KW-0677">Repeat</keyword>
<dbReference type="PANTHER" id="PTHR24171">
    <property type="entry name" value="ANKYRIN REPEAT DOMAIN-CONTAINING PROTEIN 39-RELATED"/>
    <property type="match status" value="1"/>
</dbReference>
<evidence type="ECO:0000313" key="6">
    <source>
        <dbReference type="Proteomes" id="UP001444661"/>
    </source>
</evidence>
<evidence type="ECO:0000256" key="2">
    <source>
        <dbReference type="ARBA" id="ARBA00023043"/>
    </source>
</evidence>
<evidence type="ECO:0000313" key="5">
    <source>
        <dbReference type="EMBL" id="KAK8024556.1"/>
    </source>
</evidence>
<dbReference type="Pfam" id="PF22939">
    <property type="entry name" value="WHD_GPIID"/>
    <property type="match status" value="1"/>
</dbReference>
<accession>A0ABR1S326</accession>
<keyword evidence="6" id="KW-1185">Reference proteome</keyword>